<dbReference type="FunFam" id="3.40.50.1000:FF:000093">
    <property type="entry name" value="NLI interacting factor-like phosphatase family protein"/>
    <property type="match status" value="1"/>
</dbReference>
<dbReference type="InterPro" id="IPR004274">
    <property type="entry name" value="FCP1_dom"/>
</dbReference>
<organism evidence="3">
    <name type="scientific">Compsopogon caeruleus</name>
    <dbReference type="NCBI Taxonomy" id="31354"/>
    <lineage>
        <taxon>Eukaryota</taxon>
        <taxon>Rhodophyta</taxon>
        <taxon>Compsopogonophyceae</taxon>
        <taxon>Compsopogonales</taxon>
        <taxon>Compsopogonaceae</taxon>
        <taxon>Compsopogon</taxon>
    </lineage>
</organism>
<name>A0A7S1TDB2_9RHOD</name>
<evidence type="ECO:0000256" key="1">
    <source>
        <dbReference type="SAM" id="MobiDB-lite"/>
    </source>
</evidence>
<proteinExistence type="predicted"/>
<dbReference type="GO" id="GO:0016791">
    <property type="term" value="F:phosphatase activity"/>
    <property type="evidence" value="ECO:0007669"/>
    <property type="project" value="InterPro"/>
</dbReference>
<dbReference type="InterPro" id="IPR011948">
    <property type="entry name" value="Dullard_phosphatase"/>
</dbReference>
<dbReference type="AlphaFoldDB" id="A0A7S1TDB2"/>
<dbReference type="EMBL" id="HBGH01005535">
    <property type="protein sequence ID" value="CAD9230917.1"/>
    <property type="molecule type" value="Transcribed_RNA"/>
</dbReference>
<dbReference type="Gene3D" id="3.40.50.1000">
    <property type="entry name" value="HAD superfamily/HAD-like"/>
    <property type="match status" value="1"/>
</dbReference>
<gene>
    <name evidence="3" type="ORF">CCAE0312_LOCUS2971</name>
</gene>
<dbReference type="CDD" id="cd07521">
    <property type="entry name" value="HAD_FCP1-like"/>
    <property type="match status" value="1"/>
</dbReference>
<dbReference type="SUPFAM" id="SSF56784">
    <property type="entry name" value="HAD-like"/>
    <property type="match status" value="1"/>
</dbReference>
<evidence type="ECO:0000313" key="3">
    <source>
        <dbReference type="EMBL" id="CAD9230917.1"/>
    </source>
</evidence>
<reference evidence="3" key="1">
    <citation type="submission" date="2021-01" db="EMBL/GenBank/DDBJ databases">
        <authorList>
            <person name="Corre E."/>
            <person name="Pelletier E."/>
            <person name="Niang G."/>
            <person name="Scheremetjew M."/>
            <person name="Finn R."/>
            <person name="Kale V."/>
            <person name="Holt S."/>
            <person name="Cochrane G."/>
            <person name="Meng A."/>
            <person name="Brown T."/>
            <person name="Cohen L."/>
        </authorList>
    </citation>
    <scope>NUCLEOTIDE SEQUENCE</scope>
    <source>
        <strain evidence="3">SAG 36.94</strain>
    </source>
</reference>
<dbReference type="PROSITE" id="PS50969">
    <property type="entry name" value="FCP1"/>
    <property type="match status" value="1"/>
</dbReference>
<feature type="domain" description="FCP1 homology" evidence="2">
    <location>
        <begin position="137"/>
        <end position="295"/>
    </location>
</feature>
<evidence type="ECO:0000259" key="2">
    <source>
        <dbReference type="PROSITE" id="PS50969"/>
    </source>
</evidence>
<feature type="region of interest" description="Disordered" evidence="1">
    <location>
        <begin position="1"/>
        <end position="43"/>
    </location>
</feature>
<dbReference type="InterPro" id="IPR036412">
    <property type="entry name" value="HAD-like_sf"/>
</dbReference>
<dbReference type="NCBIfam" id="TIGR02251">
    <property type="entry name" value="HIF-SF_euk"/>
    <property type="match status" value="1"/>
</dbReference>
<sequence length="306" mass="33961">MGAEDSPNRSPTNIITSSVVPQQEGDGDSKAELKKDIHRDDVSRSSFRQSLTSSFRGSFSAIRAKGLGKVFSPRDEDNKGNVNIQMSRPTSGGLFSCFCGSSRMPSIGTVLTMDDSLFTQKPDVVPEAPLLPPASADCANKITLVLDLDETLVHSTFVPVKEAHFTIPLDMGGETHVVYVQKRPGVEHFLKTVAQWYEVVVFTASLALYANPVIDRLDPTHCVRHRLFREHCVFVDGNYVKDLSLLGRDIRKVIIIDNSPVTYAFQPENALPSISWVSDPDDRELDEFLEILEKAKTLKDVRNARV</sequence>
<dbReference type="Pfam" id="PF03031">
    <property type="entry name" value="NIF"/>
    <property type="match status" value="1"/>
</dbReference>
<dbReference type="PANTHER" id="PTHR12210">
    <property type="entry name" value="DULLARD PROTEIN PHOSPHATASE"/>
    <property type="match status" value="1"/>
</dbReference>
<dbReference type="SMART" id="SM00577">
    <property type="entry name" value="CPDc"/>
    <property type="match status" value="1"/>
</dbReference>
<accession>A0A7S1TDB2</accession>
<feature type="compositionally biased region" description="Polar residues" evidence="1">
    <location>
        <begin position="8"/>
        <end position="21"/>
    </location>
</feature>
<dbReference type="InterPro" id="IPR050365">
    <property type="entry name" value="TIM50"/>
</dbReference>
<protein>
    <recommendedName>
        <fullName evidence="2">FCP1 homology domain-containing protein</fullName>
    </recommendedName>
</protein>
<feature type="compositionally biased region" description="Basic and acidic residues" evidence="1">
    <location>
        <begin position="27"/>
        <end position="43"/>
    </location>
</feature>
<dbReference type="InterPro" id="IPR023214">
    <property type="entry name" value="HAD_sf"/>
</dbReference>